<organism evidence="2 3">
    <name type="scientific">Liparis tanakae</name>
    <name type="common">Tanaka's snailfish</name>
    <dbReference type="NCBI Taxonomy" id="230148"/>
    <lineage>
        <taxon>Eukaryota</taxon>
        <taxon>Metazoa</taxon>
        <taxon>Chordata</taxon>
        <taxon>Craniata</taxon>
        <taxon>Vertebrata</taxon>
        <taxon>Euteleostomi</taxon>
        <taxon>Actinopterygii</taxon>
        <taxon>Neopterygii</taxon>
        <taxon>Teleostei</taxon>
        <taxon>Neoteleostei</taxon>
        <taxon>Acanthomorphata</taxon>
        <taxon>Eupercaria</taxon>
        <taxon>Perciformes</taxon>
        <taxon>Cottioidei</taxon>
        <taxon>Cottales</taxon>
        <taxon>Liparidae</taxon>
        <taxon>Liparis</taxon>
    </lineage>
</organism>
<keyword evidence="3" id="KW-1185">Reference proteome</keyword>
<name>A0A4Z2H738_9TELE</name>
<feature type="region of interest" description="Disordered" evidence="1">
    <location>
        <begin position="48"/>
        <end position="79"/>
    </location>
</feature>
<comment type="caution">
    <text evidence="2">The sequence shown here is derived from an EMBL/GenBank/DDBJ whole genome shotgun (WGS) entry which is preliminary data.</text>
</comment>
<feature type="compositionally biased region" description="Polar residues" evidence="1">
    <location>
        <begin position="65"/>
        <end position="79"/>
    </location>
</feature>
<evidence type="ECO:0000256" key="1">
    <source>
        <dbReference type="SAM" id="MobiDB-lite"/>
    </source>
</evidence>
<reference evidence="2 3" key="1">
    <citation type="submission" date="2019-03" db="EMBL/GenBank/DDBJ databases">
        <title>First draft genome of Liparis tanakae, snailfish: a comprehensive survey of snailfish specific genes.</title>
        <authorList>
            <person name="Kim W."/>
            <person name="Song I."/>
            <person name="Jeong J.-H."/>
            <person name="Kim D."/>
            <person name="Kim S."/>
            <person name="Ryu S."/>
            <person name="Song J.Y."/>
            <person name="Lee S.K."/>
        </authorList>
    </citation>
    <scope>NUCLEOTIDE SEQUENCE [LARGE SCALE GENOMIC DNA]</scope>
    <source>
        <tissue evidence="2">Muscle</tissue>
    </source>
</reference>
<feature type="compositionally biased region" description="Basic and acidic residues" evidence="1">
    <location>
        <begin position="49"/>
        <end position="63"/>
    </location>
</feature>
<evidence type="ECO:0000313" key="2">
    <source>
        <dbReference type="EMBL" id="TNN61310.1"/>
    </source>
</evidence>
<accession>A0A4Z2H738</accession>
<evidence type="ECO:0000313" key="3">
    <source>
        <dbReference type="Proteomes" id="UP000314294"/>
    </source>
</evidence>
<proteinExistence type="predicted"/>
<gene>
    <name evidence="2" type="ORF">EYF80_028513</name>
</gene>
<dbReference type="Proteomes" id="UP000314294">
    <property type="component" value="Unassembled WGS sequence"/>
</dbReference>
<dbReference type="EMBL" id="SRLO01000318">
    <property type="protein sequence ID" value="TNN61310.1"/>
    <property type="molecule type" value="Genomic_DNA"/>
</dbReference>
<dbReference type="AlphaFoldDB" id="A0A4Z2H738"/>
<sequence>MSSLLCLPAASHRLYGRDRGVYVSHGPVRHWCDWLRGRLFLAPPFGEGGKGRDSLERAGHRDMAQSCSVDGRSSGSHSPAFTSWSLTFHCPQATTEHTSLAGGFGRWAHAASSATPPWFSRQLT</sequence>
<protein>
    <submittedName>
        <fullName evidence="2">Uncharacterized protein</fullName>
    </submittedName>
</protein>